<sequence>MDVLSMAICKYTWVHQPHLKAKSVSDPLHLPGVKLPFTLTSAELPETVNKQNQDDLLSKLIEEVGEANANSWGVVVNSFEELEKSHILCFESFYSEAKAWCLGPLFLYEEMEDLEKRNFSMLMQWLVEQITPDSVIYVSFGTQADVSDTQLDEVAFGLKESGFPFVWLVRSKTWTLPGGMEEKIKGKAVGGFLSHCGWNSVLESVSVGMPLLAWPMIAEQSLNTKLIVDGLVAGLSLKREQNCGSGVVVSREAICEGVRELMEGEKGRNAKERAQALGRVARRAVQEGGSSDVTLSKMIAQLRGF</sequence>
<dbReference type="CDD" id="cd03784">
    <property type="entry name" value="GT1_Gtf-like"/>
    <property type="match status" value="1"/>
</dbReference>
<dbReference type="Proteomes" id="UP001174677">
    <property type="component" value="Chromosome 11"/>
</dbReference>
<proteinExistence type="predicted"/>
<evidence type="ECO:0000313" key="2">
    <source>
        <dbReference type="EMBL" id="KAJ9167606.1"/>
    </source>
</evidence>
<dbReference type="EMBL" id="JARPOI010000011">
    <property type="protein sequence ID" value="KAJ9167606.1"/>
    <property type="molecule type" value="Genomic_DNA"/>
</dbReference>
<evidence type="ECO:0008006" key="4">
    <source>
        <dbReference type="Google" id="ProtNLM"/>
    </source>
</evidence>
<evidence type="ECO:0000256" key="1">
    <source>
        <dbReference type="ARBA" id="ARBA00022679"/>
    </source>
</evidence>
<gene>
    <name evidence="2" type="ORF">P3X46_019223</name>
</gene>
<dbReference type="PANTHER" id="PTHR48045">
    <property type="entry name" value="UDP-GLYCOSYLTRANSFERASE 72B1"/>
    <property type="match status" value="1"/>
</dbReference>
<evidence type="ECO:0000313" key="3">
    <source>
        <dbReference type="Proteomes" id="UP001174677"/>
    </source>
</evidence>
<keyword evidence="3" id="KW-1185">Reference proteome</keyword>
<reference evidence="2" key="1">
    <citation type="journal article" date="2023" name="Plant Biotechnol. J.">
        <title>Chromosome-level wild Hevea brasiliensis genome provides new tools for genomic-assisted breeding and valuable loci to elevate rubber yield.</title>
        <authorList>
            <person name="Cheng H."/>
            <person name="Song X."/>
            <person name="Hu Y."/>
            <person name="Wu T."/>
            <person name="Yang Q."/>
            <person name="An Z."/>
            <person name="Feng S."/>
            <person name="Deng Z."/>
            <person name="Wu W."/>
            <person name="Zeng X."/>
            <person name="Tu M."/>
            <person name="Wang X."/>
            <person name="Huang H."/>
        </authorList>
    </citation>
    <scope>NUCLEOTIDE SEQUENCE</scope>
    <source>
        <strain evidence="2">MT/VB/25A 57/8</strain>
    </source>
</reference>
<dbReference type="InterPro" id="IPR002213">
    <property type="entry name" value="UDP_glucos_trans"/>
</dbReference>
<dbReference type="Gene3D" id="3.40.50.2000">
    <property type="entry name" value="Glycogen Phosphorylase B"/>
    <property type="match status" value="2"/>
</dbReference>
<accession>A0ABQ9LI14</accession>
<dbReference type="SUPFAM" id="SSF53756">
    <property type="entry name" value="UDP-Glycosyltransferase/glycogen phosphorylase"/>
    <property type="match status" value="1"/>
</dbReference>
<dbReference type="Pfam" id="PF00201">
    <property type="entry name" value="UDPGT"/>
    <property type="match status" value="1"/>
</dbReference>
<protein>
    <recommendedName>
        <fullName evidence="4">Anthocyanidin 3-O-glucosyltransferase</fullName>
    </recommendedName>
</protein>
<keyword evidence="1" id="KW-0808">Transferase</keyword>
<comment type="caution">
    <text evidence="2">The sequence shown here is derived from an EMBL/GenBank/DDBJ whole genome shotgun (WGS) entry which is preliminary data.</text>
</comment>
<organism evidence="2 3">
    <name type="scientific">Hevea brasiliensis</name>
    <name type="common">Para rubber tree</name>
    <name type="synonym">Siphonia brasiliensis</name>
    <dbReference type="NCBI Taxonomy" id="3981"/>
    <lineage>
        <taxon>Eukaryota</taxon>
        <taxon>Viridiplantae</taxon>
        <taxon>Streptophyta</taxon>
        <taxon>Embryophyta</taxon>
        <taxon>Tracheophyta</taxon>
        <taxon>Spermatophyta</taxon>
        <taxon>Magnoliopsida</taxon>
        <taxon>eudicotyledons</taxon>
        <taxon>Gunneridae</taxon>
        <taxon>Pentapetalae</taxon>
        <taxon>rosids</taxon>
        <taxon>fabids</taxon>
        <taxon>Malpighiales</taxon>
        <taxon>Euphorbiaceae</taxon>
        <taxon>Crotonoideae</taxon>
        <taxon>Micrandreae</taxon>
        <taxon>Hevea</taxon>
    </lineage>
</organism>
<dbReference type="PANTHER" id="PTHR48045:SF34">
    <property type="entry name" value="ISOFLAVONE 7-O-GLUCOSYLTRANSFERASE 1-LIKE"/>
    <property type="match status" value="1"/>
</dbReference>
<name>A0ABQ9LI14_HEVBR</name>